<accession>A0AAC9LEE1</accession>
<dbReference type="KEGG" id="acad:UA74_19130"/>
<protein>
    <submittedName>
        <fullName evidence="1">Uncharacterized protein</fullName>
    </submittedName>
</protein>
<evidence type="ECO:0000313" key="2">
    <source>
        <dbReference type="Proteomes" id="UP000185511"/>
    </source>
</evidence>
<gene>
    <name evidence="1" type="ORF">UA74_19130</name>
</gene>
<dbReference type="EMBL" id="CP016076">
    <property type="protein sequence ID" value="APU15851.1"/>
    <property type="molecule type" value="Genomic_DNA"/>
</dbReference>
<dbReference type="AlphaFoldDB" id="A0AAC9LEE1"/>
<organism evidence="1 2">
    <name type="scientific">Actinoalloteichus fjordicus</name>
    <dbReference type="NCBI Taxonomy" id="1612552"/>
    <lineage>
        <taxon>Bacteria</taxon>
        <taxon>Bacillati</taxon>
        <taxon>Actinomycetota</taxon>
        <taxon>Actinomycetes</taxon>
        <taxon>Pseudonocardiales</taxon>
        <taxon>Pseudonocardiaceae</taxon>
        <taxon>Actinoalloteichus</taxon>
    </lineage>
</organism>
<proteinExistence type="predicted"/>
<keyword evidence="2" id="KW-1185">Reference proteome</keyword>
<evidence type="ECO:0000313" key="1">
    <source>
        <dbReference type="EMBL" id="APU15851.1"/>
    </source>
</evidence>
<dbReference type="Proteomes" id="UP000185511">
    <property type="component" value="Chromosome"/>
</dbReference>
<name>A0AAC9LEE1_9PSEU</name>
<reference evidence="2" key="1">
    <citation type="submission" date="2016-06" db="EMBL/GenBank/DDBJ databases">
        <title>Complete genome sequence of Actinoalloteichus fjordicus DSM 46855 (=ADI127-17), type strain of the new species Actinoalloteichus fjordicus.</title>
        <authorList>
            <person name="Ruckert C."/>
            <person name="Nouioui I."/>
            <person name="Willmese J."/>
            <person name="van Wezel G."/>
            <person name="Klenk H.-P."/>
            <person name="Kalinowski J."/>
            <person name="Zotchev S.B."/>
        </authorList>
    </citation>
    <scope>NUCLEOTIDE SEQUENCE [LARGE SCALE GENOMIC DNA]</scope>
    <source>
        <strain evidence="2">ADI127-7</strain>
    </source>
</reference>
<sequence>MQVLIPRVSADRYAKFGDRHPGELISTLFIEQLAQFRSGEALIDDVSTVRPITPQWSQQLCRISIVCEHVKTPVVNGGGHDTFKAAQQTKNTGTDFTIRCLRERRQLTCEAEEVIPFSVREVEGPCQGGEDFA</sequence>